<organism evidence="2">
    <name type="scientific">marine sediment metagenome</name>
    <dbReference type="NCBI Taxonomy" id="412755"/>
    <lineage>
        <taxon>unclassified sequences</taxon>
        <taxon>metagenomes</taxon>
        <taxon>ecological metagenomes</taxon>
    </lineage>
</organism>
<dbReference type="EMBL" id="BARS01043315">
    <property type="protein sequence ID" value="GAG38354.1"/>
    <property type="molecule type" value="Genomic_DNA"/>
</dbReference>
<comment type="caution">
    <text evidence="2">The sequence shown here is derived from an EMBL/GenBank/DDBJ whole genome shotgun (WGS) entry which is preliminary data.</text>
</comment>
<sequence>MSIDRSLKITGALKRHRNVLKRAERIEQLKDEERWSDGGSVFGLPKVAHRKSHTGRKAAKEQVAAEAAATEAQAEAPEPSEEEKAKES</sequence>
<proteinExistence type="predicted"/>
<dbReference type="NCBIfam" id="TIGR04137">
    <property type="entry name" value="Chlam_Ver_rRNA"/>
    <property type="match status" value="1"/>
</dbReference>
<evidence type="ECO:0000256" key="1">
    <source>
        <dbReference type="SAM" id="MobiDB-lite"/>
    </source>
</evidence>
<evidence type="ECO:0008006" key="3">
    <source>
        <dbReference type="Google" id="ProtNLM"/>
    </source>
</evidence>
<feature type="region of interest" description="Disordered" evidence="1">
    <location>
        <begin position="36"/>
        <end position="88"/>
    </location>
</feature>
<gene>
    <name evidence="2" type="ORF">S01H1_65599</name>
</gene>
<accession>X0X537</accession>
<dbReference type="InterPro" id="IPR026405">
    <property type="entry name" value="Chlam/Ver/Plancto_rRNA"/>
</dbReference>
<dbReference type="AlphaFoldDB" id="X0X537"/>
<evidence type="ECO:0000313" key="2">
    <source>
        <dbReference type="EMBL" id="GAG38354.1"/>
    </source>
</evidence>
<feature type="compositionally biased region" description="Basic residues" evidence="1">
    <location>
        <begin position="47"/>
        <end position="57"/>
    </location>
</feature>
<protein>
    <recommendedName>
        <fullName evidence="3">Small basic protein</fullName>
    </recommendedName>
</protein>
<feature type="compositionally biased region" description="Low complexity" evidence="1">
    <location>
        <begin position="61"/>
        <end position="77"/>
    </location>
</feature>
<name>X0X537_9ZZZZ</name>
<reference evidence="2" key="1">
    <citation type="journal article" date="2014" name="Front. Microbiol.">
        <title>High frequency of phylogenetically diverse reductive dehalogenase-homologous genes in deep subseafloor sedimentary metagenomes.</title>
        <authorList>
            <person name="Kawai M."/>
            <person name="Futagami T."/>
            <person name="Toyoda A."/>
            <person name="Takaki Y."/>
            <person name="Nishi S."/>
            <person name="Hori S."/>
            <person name="Arai W."/>
            <person name="Tsubouchi T."/>
            <person name="Morono Y."/>
            <person name="Uchiyama I."/>
            <person name="Ito T."/>
            <person name="Fujiyama A."/>
            <person name="Inagaki F."/>
            <person name="Takami H."/>
        </authorList>
    </citation>
    <scope>NUCLEOTIDE SEQUENCE</scope>
    <source>
        <strain evidence="2">Expedition CK06-06</strain>
    </source>
</reference>